<accession>A0ABS8VF46</accession>
<evidence type="ECO:0000256" key="1">
    <source>
        <dbReference type="ARBA" id="ARBA00022741"/>
    </source>
</evidence>
<dbReference type="InterPro" id="IPR011545">
    <property type="entry name" value="DEAD/DEAH_box_helicase_dom"/>
</dbReference>
<evidence type="ECO:0000256" key="2">
    <source>
        <dbReference type="ARBA" id="ARBA00022801"/>
    </source>
</evidence>
<keyword evidence="4" id="KW-0347">Helicase</keyword>
<dbReference type="EC" id="3.6.4.13" evidence="5"/>
<evidence type="ECO:0000256" key="4">
    <source>
        <dbReference type="RuleBase" id="RU000492"/>
    </source>
</evidence>
<dbReference type="PANTHER" id="PTHR24031">
    <property type="entry name" value="RNA HELICASE"/>
    <property type="match status" value="1"/>
</dbReference>
<evidence type="ECO:0000313" key="7">
    <source>
        <dbReference type="EMBL" id="MCD9645334.1"/>
    </source>
</evidence>
<dbReference type="Pfam" id="PF00270">
    <property type="entry name" value="DEAD"/>
    <property type="match status" value="1"/>
</dbReference>
<dbReference type="Gene3D" id="3.40.50.300">
    <property type="entry name" value="P-loop containing nucleotide triphosphate hydrolases"/>
    <property type="match status" value="1"/>
</dbReference>
<comment type="function">
    <text evidence="5">RNA helicase.</text>
</comment>
<evidence type="ECO:0000259" key="6">
    <source>
        <dbReference type="PROSITE" id="PS51192"/>
    </source>
</evidence>
<dbReference type="PROSITE" id="PS51192">
    <property type="entry name" value="HELICASE_ATP_BIND_1"/>
    <property type="match status" value="1"/>
</dbReference>
<comment type="caution">
    <text evidence="7">The sequence shown here is derived from an EMBL/GenBank/DDBJ whole genome shotgun (WGS) entry which is preliminary data.</text>
</comment>
<sequence>MTQIQARAIPPLLEGKGCPQAARTGSGLIQSRRNVAISKSLVTISVCHGSFCPVCLLIPPRLTYSFNYSDTCCGLRTFSGYHSQTLGLVIGGSARRAEAERIAKGANLLVGTPGRLLDHLRNTKGFIYKNLKCLVIDEADRILETNFEEDMQQILQTSTKGDISFNSLTDEKQRRQTALFSATQAKKVEGLARLSLTNPIYIDVDDGRRRVTNEGLQQGYCVVPSARRFILLYSFLKRNLSKKIMYVASPLIQKQSVVYSSLEPNDETTVRILNVSSEAVILVEAKDCGAKYFYQAAKVPVKEYEFDHKKLANVQSLLVNLRQLLVFILLR</sequence>
<keyword evidence="1 4" id="KW-0547">Nucleotide-binding</keyword>
<comment type="domain">
    <text evidence="5">The Q motif is unique to and characteristic of the DEAD box family of RNA helicases and controls ATP binding and hydrolysis.</text>
</comment>
<dbReference type="SMART" id="SM00487">
    <property type="entry name" value="DEXDc"/>
    <property type="match status" value="1"/>
</dbReference>
<dbReference type="InterPro" id="IPR000629">
    <property type="entry name" value="RNA-helicase_DEAD-box_CS"/>
</dbReference>
<evidence type="ECO:0000256" key="5">
    <source>
        <dbReference type="RuleBase" id="RU365068"/>
    </source>
</evidence>
<keyword evidence="2 4" id="KW-0378">Hydrolase</keyword>
<name>A0ABS8VF46_DATST</name>
<reference evidence="7 8" key="1">
    <citation type="journal article" date="2021" name="BMC Genomics">
        <title>Datura genome reveals duplications of psychoactive alkaloid biosynthetic genes and high mutation rate following tissue culture.</title>
        <authorList>
            <person name="Rajewski A."/>
            <person name="Carter-House D."/>
            <person name="Stajich J."/>
            <person name="Litt A."/>
        </authorList>
    </citation>
    <scope>NUCLEOTIDE SEQUENCE [LARGE SCALE GENOMIC DNA]</scope>
    <source>
        <strain evidence="7">AR-01</strain>
    </source>
</reference>
<gene>
    <name evidence="7" type="ORF">HAX54_034189</name>
</gene>
<dbReference type="InterPro" id="IPR027417">
    <property type="entry name" value="P-loop_NTPase"/>
</dbReference>
<evidence type="ECO:0000256" key="3">
    <source>
        <dbReference type="ARBA" id="ARBA00022840"/>
    </source>
</evidence>
<dbReference type="SUPFAM" id="SSF52540">
    <property type="entry name" value="P-loop containing nucleoside triphosphate hydrolases"/>
    <property type="match status" value="1"/>
</dbReference>
<protein>
    <recommendedName>
        <fullName evidence="5">ATP-dependent RNA helicase</fullName>
        <ecNumber evidence="5">3.6.4.13</ecNumber>
    </recommendedName>
</protein>
<keyword evidence="3 4" id="KW-0067">ATP-binding</keyword>
<evidence type="ECO:0000313" key="8">
    <source>
        <dbReference type="Proteomes" id="UP000823775"/>
    </source>
</evidence>
<dbReference type="EMBL" id="JACEIK010004400">
    <property type="protein sequence ID" value="MCD9645334.1"/>
    <property type="molecule type" value="Genomic_DNA"/>
</dbReference>
<proteinExistence type="inferred from homology"/>
<dbReference type="InterPro" id="IPR014001">
    <property type="entry name" value="Helicase_ATP-bd"/>
</dbReference>
<dbReference type="PROSITE" id="PS00039">
    <property type="entry name" value="DEAD_ATP_HELICASE"/>
    <property type="match status" value="1"/>
</dbReference>
<keyword evidence="5" id="KW-0694">RNA-binding</keyword>
<feature type="domain" description="Helicase ATP-binding" evidence="6">
    <location>
        <begin position="9"/>
        <end position="202"/>
    </location>
</feature>
<keyword evidence="8" id="KW-1185">Reference proteome</keyword>
<comment type="catalytic activity">
    <reaction evidence="5">
        <text>ATP + H2O = ADP + phosphate + H(+)</text>
        <dbReference type="Rhea" id="RHEA:13065"/>
        <dbReference type="ChEBI" id="CHEBI:15377"/>
        <dbReference type="ChEBI" id="CHEBI:15378"/>
        <dbReference type="ChEBI" id="CHEBI:30616"/>
        <dbReference type="ChEBI" id="CHEBI:43474"/>
        <dbReference type="ChEBI" id="CHEBI:456216"/>
        <dbReference type="EC" id="3.6.4.13"/>
    </reaction>
</comment>
<organism evidence="7 8">
    <name type="scientific">Datura stramonium</name>
    <name type="common">Jimsonweed</name>
    <name type="synonym">Common thornapple</name>
    <dbReference type="NCBI Taxonomy" id="4076"/>
    <lineage>
        <taxon>Eukaryota</taxon>
        <taxon>Viridiplantae</taxon>
        <taxon>Streptophyta</taxon>
        <taxon>Embryophyta</taxon>
        <taxon>Tracheophyta</taxon>
        <taxon>Spermatophyta</taxon>
        <taxon>Magnoliopsida</taxon>
        <taxon>eudicotyledons</taxon>
        <taxon>Gunneridae</taxon>
        <taxon>Pentapetalae</taxon>
        <taxon>asterids</taxon>
        <taxon>lamiids</taxon>
        <taxon>Solanales</taxon>
        <taxon>Solanaceae</taxon>
        <taxon>Solanoideae</taxon>
        <taxon>Datureae</taxon>
        <taxon>Datura</taxon>
    </lineage>
</organism>
<comment type="similarity">
    <text evidence="4">Belongs to the DEAD box helicase family.</text>
</comment>
<dbReference type="Proteomes" id="UP000823775">
    <property type="component" value="Unassembled WGS sequence"/>
</dbReference>